<dbReference type="PROSITE" id="PS51000">
    <property type="entry name" value="HTH_DEOR_2"/>
    <property type="match status" value="1"/>
</dbReference>
<evidence type="ECO:0000256" key="1">
    <source>
        <dbReference type="ARBA" id="ARBA00023015"/>
    </source>
</evidence>
<dbReference type="EMBL" id="LVWE01000058">
    <property type="protein sequence ID" value="OAD42840.1"/>
    <property type="molecule type" value="Genomic_DNA"/>
</dbReference>
<dbReference type="GO" id="GO:0003677">
    <property type="term" value="F:DNA binding"/>
    <property type="evidence" value="ECO:0007669"/>
    <property type="project" value="UniProtKB-KW"/>
</dbReference>
<organism evidence="5 6">
    <name type="scientific">Polaribacter atrinae</name>
    <dbReference type="NCBI Taxonomy" id="1333662"/>
    <lineage>
        <taxon>Bacteria</taxon>
        <taxon>Pseudomonadati</taxon>
        <taxon>Bacteroidota</taxon>
        <taxon>Flavobacteriia</taxon>
        <taxon>Flavobacteriales</taxon>
        <taxon>Flavobacteriaceae</taxon>
    </lineage>
</organism>
<gene>
    <name evidence="5" type="ORF">LPB303_14435</name>
</gene>
<comment type="caution">
    <text evidence="5">The sequence shown here is derived from an EMBL/GenBank/DDBJ whole genome shotgun (WGS) entry which is preliminary data.</text>
</comment>
<keyword evidence="6" id="KW-1185">Reference proteome</keyword>
<dbReference type="STRING" id="1333662.LPB303_14435"/>
<reference evidence="5 6" key="1">
    <citation type="submission" date="2016-02" db="EMBL/GenBank/DDBJ databases">
        <title>Draft genome sequence of Polaribacter atrinae KACC17473.</title>
        <authorList>
            <person name="Shin S.-K."/>
            <person name="Yi H."/>
        </authorList>
    </citation>
    <scope>NUCLEOTIDE SEQUENCE [LARGE SCALE GENOMIC DNA]</scope>
    <source>
        <strain evidence="5 6">KACC 17473</strain>
    </source>
</reference>
<dbReference type="PRINTS" id="PR00037">
    <property type="entry name" value="HTHLACR"/>
</dbReference>
<accession>A0A176T4V1</accession>
<dbReference type="InterPro" id="IPR037171">
    <property type="entry name" value="NagB/RpiA_transferase-like"/>
</dbReference>
<dbReference type="InterPro" id="IPR018356">
    <property type="entry name" value="Tscrpt_reg_HTH_DeoR_CS"/>
</dbReference>
<feature type="domain" description="HTH deoR-type" evidence="4">
    <location>
        <begin position="5"/>
        <end position="60"/>
    </location>
</feature>
<dbReference type="Pfam" id="PF00455">
    <property type="entry name" value="DeoRC"/>
    <property type="match status" value="1"/>
</dbReference>
<dbReference type="SUPFAM" id="SSF100950">
    <property type="entry name" value="NagB/RpiA/CoA transferase-like"/>
    <property type="match status" value="1"/>
</dbReference>
<sequence>MGINIAERHKLILNKLEKQGHVAVLDLSKEFNVSSVTIRKDLKLLEELNLLFRSHGKAIQINPYTHERTVNEKEKLHQGEKNKIAIKAAELIEPFDSIILASGTTIIEMANQIKSTKGVTVLTASLNAALIVSELNDIEVIQLGGTLRKSSSSIIGPFGEKMLSEFTCCKLFLGVDGIDIDFGLTTTNTMEASLNQVMIKSAQKIIILADSSKFGKKGFGRICGLEEVDQIITDSGLDDNYRNKLIKLGIDVLVVDTPTIKTEHLQ</sequence>
<dbReference type="SUPFAM" id="SSF46785">
    <property type="entry name" value="Winged helix' DNA-binding domain"/>
    <property type="match status" value="1"/>
</dbReference>
<dbReference type="Gene3D" id="1.10.10.10">
    <property type="entry name" value="Winged helix-like DNA-binding domain superfamily/Winged helix DNA-binding domain"/>
    <property type="match status" value="1"/>
</dbReference>
<evidence type="ECO:0000256" key="2">
    <source>
        <dbReference type="ARBA" id="ARBA00023125"/>
    </source>
</evidence>
<evidence type="ECO:0000313" key="5">
    <source>
        <dbReference type="EMBL" id="OAD42840.1"/>
    </source>
</evidence>
<dbReference type="AlphaFoldDB" id="A0A176T4V1"/>
<dbReference type="RefSeq" id="WP_068451688.1">
    <property type="nucleotide sequence ID" value="NZ_CANKUV010000009.1"/>
</dbReference>
<dbReference type="OrthoDB" id="9797223at2"/>
<dbReference type="Proteomes" id="UP000076923">
    <property type="component" value="Unassembled WGS sequence"/>
</dbReference>
<evidence type="ECO:0000256" key="3">
    <source>
        <dbReference type="ARBA" id="ARBA00023163"/>
    </source>
</evidence>
<evidence type="ECO:0000313" key="6">
    <source>
        <dbReference type="Proteomes" id="UP000076923"/>
    </source>
</evidence>
<dbReference type="Pfam" id="PF08220">
    <property type="entry name" value="HTH_DeoR"/>
    <property type="match status" value="1"/>
</dbReference>
<dbReference type="GO" id="GO:0003700">
    <property type="term" value="F:DNA-binding transcription factor activity"/>
    <property type="evidence" value="ECO:0007669"/>
    <property type="project" value="InterPro"/>
</dbReference>
<keyword evidence="2" id="KW-0238">DNA-binding</keyword>
<protein>
    <submittedName>
        <fullName evidence="5">Transcriptional regulator</fullName>
    </submittedName>
</protein>
<dbReference type="InterPro" id="IPR050313">
    <property type="entry name" value="Carb_Metab_HTH_regulators"/>
</dbReference>
<dbReference type="InterPro" id="IPR036388">
    <property type="entry name" value="WH-like_DNA-bd_sf"/>
</dbReference>
<dbReference type="InterPro" id="IPR014036">
    <property type="entry name" value="DeoR-like_C"/>
</dbReference>
<dbReference type="SMART" id="SM01134">
    <property type="entry name" value="DeoRC"/>
    <property type="match status" value="1"/>
</dbReference>
<dbReference type="InterPro" id="IPR036390">
    <property type="entry name" value="WH_DNA-bd_sf"/>
</dbReference>
<name>A0A176T4V1_9FLAO</name>
<dbReference type="PROSITE" id="PS00894">
    <property type="entry name" value="HTH_DEOR_1"/>
    <property type="match status" value="1"/>
</dbReference>
<evidence type="ECO:0000259" key="4">
    <source>
        <dbReference type="PROSITE" id="PS51000"/>
    </source>
</evidence>
<keyword evidence="3" id="KW-0804">Transcription</keyword>
<dbReference type="PANTHER" id="PTHR30363">
    <property type="entry name" value="HTH-TYPE TRANSCRIPTIONAL REGULATOR SRLR-RELATED"/>
    <property type="match status" value="1"/>
</dbReference>
<dbReference type="SMART" id="SM00420">
    <property type="entry name" value="HTH_DEOR"/>
    <property type="match status" value="1"/>
</dbReference>
<dbReference type="InterPro" id="IPR001034">
    <property type="entry name" value="DeoR_HTH"/>
</dbReference>
<proteinExistence type="predicted"/>
<keyword evidence="1" id="KW-0805">Transcription regulation</keyword>
<dbReference type="Gene3D" id="3.40.50.1360">
    <property type="match status" value="1"/>
</dbReference>
<dbReference type="PANTHER" id="PTHR30363:SF44">
    <property type="entry name" value="AGA OPERON TRANSCRIPTIONAL REPRESSOR-RELATED"/>
    <property type="match status" value="1"/>
</dbReference>